<dbReference type="OrthoDB" id="9791837at2"/>
<name>F7QCE7_9GAMM</name>
<dbReference type="EC" id="2.1.1.163" evidence="4"/>
<dbReference type="STRING" id="1033802.SSPSH_002543"/>
<keyword evidence="5" id="KW-1185">Reference proteome</keyword>
<dbReference type="RefSeq" id="WP_006914630.1">
    <property type="nucleotide sequence ID" value="NZ_AFNV02000018.1"/>
</dbReference>
<dbReference type="CDD" id="cd02440">
    <property type="entry name" value="AdoMet_MTases"/>
    <property type="match status" value="1"/>
</dbReference>
<dbReference type="InterPro" id="IPR041698">
    <property type="entry name" value="Methyltransf_25"/>
</dbReference>
<dbReference type="GO" id="GO:0032259">
    <property type="term" value="P:methylation"/>
    <property type="evidence" value="ECO:0007669"/>
    <property type="project" value="UniProtKB-KW"/>
</dbReference>
<dbReference type="EMBL" id="AFNV02000018">
    <property type="protein sequence ID" value="ERJ18462.1"/>
    <property type="molecule type" value="Genomic_DNA"/>
</dbReference>
<evidence type="ECO:0000313" key="4">
    <source>
        <dbReference type="EMBL" id="ERJ18462.1"/>
    </source>
</evidence>
<dbReference type="eggNOG" id="COG2226">
    <property type="taxonomic scope" value="Bacteria"/>
</dbReference>
<dbReference type="InterPro" id="IPR029063">
    <property type="entry name" value="SAM-dependent_MTases_sf"/>
</dbReference>
<comment type="caution">
    <text evidence="4">The sequence shown here is derived from an EMBL/GenBank/DDBJ whole genome shotgun (WGS) entry which is preliminary data.</text>
</comment>
<evidence type="ECO:0000256" key="2">
    <source>
        <dbReference type="ARBA" id="ARBA00022679"/>
    </source>
</evidence>
<gene>
    <name evidence="4" type="ORF">SSPSH_002543</name>
</gene>
<proteinExistence type="predicted"/>
<feature type="domain" description="Methyltransferase" evidence="3">
    <location>
        <begin position="52"/>
        <end position="139"/>
    </location>
</feature>
<dbReference type="Pfam" id="PF13649">
    <property type="entry name" value="Methyltransf_25"/>
    <property type="match status" value="1"/>
</dbReference>
<evidence type="ECO:0000259" key="3">
    <source>
        <dbReference type="Pfam" id="PF13649"/>
    </source>
</evidence>
<sequence length="223" mass="25297">MALNKEEFRQRYARLAPFYDGGLWFYRAFGLRIDHYRRQAVSRLHLLAGETVVDLGCGTGLNFKHLQEKVGPRGRIIGVDLTPEMLSVARRRVERAGWLNVELVAADMTTYRIHDADAVLATLALSTVASYETLIECIATGLPAHGRIANFELQWPDRWPKWLGQLGVFFNRPAGVTSDIVHRRPAEAIKRHFTQFECESLYWGAAYVCSGWQPKPRHISSAS</sequence>
<dbReference type="SUPFAM" id="SSF53335">
    <property type="entry name" value="S-adenosyl-L-methionine-dependent methyltransferases"/>
    <property type="match status" value="1"/>
</dbReference>
<keyword evidence="2 4" id="KW-0808">Transferase</keyword>
<evidence type="ECO:0000256" key="1">
    <source>
        <dbReference type="ARBA" id="ARBA00022603"/>
    </source>
</evidence>
<keyword evidence="4" id="KW-0830">Ubiquinone</keyword>
<reference evidence="4 5" key="2">
    <citation type="journal article" date="2013" name="PLoS ONE">
        <title>INDIGO - INtegrated Data Warehouse of MIcrobial GenOmes with Examples from the Red Sea Extremophiles.</title>
        <authorList>
            <person name="Alam I."/>
            <person name="Antunes A."/>
            <person name="Kamau A.A."/>
            <person name="Ba Alawi W."/>
            <person name="Kalkatawi M."/>
            <person name="Stingl U."/>
            <person name="Bajic V.B."/>
        </authorList>
    </citation>
    <scope>NUCLEOTIDE SEQUENCE [LARGE SCALE GENOMIC DNA]</scope>
    <source>
        <strain evidence="4 5">E1L3A</strain>
    </source>
</reference>
<accession>F7QCE7</accession>
<dbReference type="GO" id="GO:0043770">
    <property type="term" value="F:demethylmenaquinone methyltransferase activity"/>
    <property type="evidence" value="ECO:0007669"/>
    <property type="project" value="UniProtKB-EC"/>
</dbReference>
<evidence type="ECO:0000313" key="5">
    <source>
        <dbReference type="Proteomes" id="UP000006242"/>
    </source>
</evidence>
<protein>
    <submittedName>
        <fullName evidence="4">Ubiquinone-menaquinone biosynthesis methyltransferase protein</fullName>
        <ecNumber evidence="4">2.1.1.163</ecNumber>
    </submittedName>
</protein>
<dbReference type="PANTHER" id="PTHR43861:SF1">
    <property type="entry name" value="TRANS-ACONITATE 2-METHYLTRANSFERASE"/>
    <property type="match status" value="1"/>
</dbReference>
<reference evidence="4 5" key="1">
    <citation type="journal article" date="2011" name="J. Bacteriol.">
        <title>Genome sequence of Salinisphaera shabanensis, a gammaproteobacterium from the harsh, variable environment of the brine-seawater interface of the Shaban Deep in the Red Sea.</title>
        <authorList>
            <person name="Antunes A."/>
            <person name="Alam I."/>
            <person name="Bajic V.B."/>
            <person name="Stingl U."/>
        </authorList>
    </citation>
    <scope>NUCLEOTIDE SEQUENCE [LARGE SCALE GENOMIC DNA]</scope>
    <source>
        <strain evidence="4 5">E1L3A</strain>
    </source>
</reference>
<keyword evidence="1 4" id="KW-0489">Methyltransferase</keyword>
<organism evidence="4 5">
    <name type="scientific">Salinisphaera shabanensis E1L3A</name>
    <dbReference type="NCBI Taxonomy" id="1033802"/>
    <lineage>
        <taxon>Bacteria</taxon>
        <taxon>Pseudomonadati</taxon>
        <taxon>Pseudomonadota</taxon>
        <taxon>Gammaproteobacteria</taxon>
        <taxon>Salinisphaerales</taxon>
        <taxon>Salinisphaeraceae</taxon>
        <taxon>Salinisphaera</taxon>
    </lineage>
</organism>
<dbReference type="Gene3D" id="3.40.50.150">
    <property type="entry name" value="Vaccinia Virus protein VP39"/>
    <property type="match status" value="1"/>
</dbReference>
<dbReference type="Proteomes" id="UP000006242">
    <property type="component" value="Unassembled WGS sequence"/>
</dbReference>
<dbReference type="AlphaFoldDB" id="F7QCE7"/>
<dbReference type="PANTHER" id="PTHR43861">
    <property type="entry name" value="TRANS-ACONITATE 2-METHYLTRANSFERASE-RELATED"/>
    <property type="match status" value="1"/>
</dbReference>